<keyword evidence="2" id="KW-1133">Transmembrane helix</keyword>
<evidence type="ECO:0000256" key="1">
    <source>
        <dbReference type="SAM" id="MobiDB-lite"/>
    </source>
</evidence>
<reference evidence="3" key="1">
    <citation type="submission" date="2020-04" db="EMBL/GenBank/DDBJ databases">
        <authorList>
            <person name="Alioto T."/>
            <person name="Alioto T."/>
            <person name="Gomez Garrido J."/>
        </authorList>
    </citation>
    <scope>NUCLEOTIDE SEQUENCE</scope>
    <source>
        <strain evidence="3">A484AB</strain>
    </source>
</reference>
<gene>
    <name evidence="3" type="ORF">PACLA_8A075503</name>
</gene>
<dbReference type="Proteomes" id="UP001152795">
    <property type="component" value="Unassembled WGS sequence"/>
</dbReference>
<accession>A0A6S7HBH1</accession>
<protein>
    <submittedName>
        <fullName evidence="3">Uncharacterized protein</fullName>
    </submittedName>
</protein>
<feature type="transmembrane region" description="Helical" evidence="2">
    <location>
        <begin position="42"/>
        <end position="60"/>
    </location>
</feature>
<dbReference type="OrthoDB" id="5981114at2759"/>
<dbReference type="EMBL" id="CACRXK020004323">
    <property type="protein sequence ID" value="CAB4002324.1"/>
    <property type="molecule type" value="Genomic_DNA"/>
</dbReference>
<feature type="compositionally biased region" description="Basic and acidic residues" evidence="1">
    <location>
        <begin position="109"/>
        <end position="122"/>
    </location>
</feature>
<evidence type="ECO:0000313" key="3">
    <source>
        <dbReference type="EMBL" id="CAB4002324.1"/>
    </source>
</evidence>
<name>A0A6S7HBH1_PARCT</name>
<proteinExistence type="predicted"/>
<organism evidence="3 4">
    <name type="scientific">Paramuricea clavata</name>
    <name type="common">Red gorgonian</name>
    <name type="synonym">Violescent sea-whip</name>
    <dbReference type="NCBI Taxonomy" id="317549"/>
    <lineage>
        <taxon>Eukaryota</taxon>
        <taxon>Metazoa</taxon>
        <taxon>Cnidaria</taxon>
        <taxon>Anthozoa</taxon>
        <taxon>Octocorallia</taxon>
        <taxon>Malacalcyonacea</taxon>
        <taxon>Plexauridae</taxon>
        <taxon>Paramuricea</taxon>
    </lineage>
</organism>
<evidence type="ECO:0000256" key="2">
    <source>
        <dbReference type="SAM" id="Phobius"/>
    </source>
</evidence>
<evidence type="ECO:0000313" key="4">
    <source>
        <dbReference type="Proteomes" id="UP001152795"/>
    </source>
</evidence>
<feature type="region of interest" description="Disordered" evidence="1">
    <location>
        <begin position="69"/>
        <end position="138"/>
    </location>
</feature>
<sequence>MPKLPPPPVIEGTLKEPIYAMSFGILVSMWSMNIGSLLTPHYFAYIVSTVVAFECVLWFMEKPRKDYEVYKPPTRESGSQETPASSPARETGGDDGAKTKKVRTPGETSEGKEEKSGKESRFRFRNKKNNDSLGSPVR</sequence>
<dbReference type="AlphaFoldDB" id="A0A6S7HBH1"/>
<comment type="caution">
    <text evidence="3">The sequence shown here is derived from an EMBL/GenBank/DDBJ whole genome shotgun (WGS) entry which is preliminary data.</text>
</comment>
<keyword evidence="4" id="KW-1185">Reference proteome</keyword>
<feature type="compositionally biased region" description="Polar residues" evidence="1">
    <location>
        <begin position="76"/>
        <end position="85"/>
    </location>
</feature>
<keyword evidence="2" id="KW-0812">Transmembrane</keyword>
<keyword evidence="2" id="KW-0472">Membrane</keyword>